<dbReference type="Gene3D" id="3.40.50.300">
    <property type="entry name" value="P-loop containing nucleotide triphosphate hydrolases"/>
    <property type="match status" value="2"/>
</dbReference>
<dbReference type="InterPro" id="IPR041679">
    <property type="entry name" value="DNA2/NAM7-like_C"/>
</dbReference>
<proteinExistence type="predicted"/>
<dbReference type="STRING" id="31234.E3NGE4"/>
<dbReference type="InterPro" id="IPR027417">
    <property type="entry name" value="P-loop_NTPase"/>
</dbReference>
<reference evidence="6" key="1">
    <citation type="submission" date="2007-07" db="EMBL/GenBank/DDBJ databases">
        <title>PCAP assembly of the Caenorhabditis remanei genome.</title>
        <authorList>
            <consortium name="The Caenorhabditis remanei Sequencing Consortium"/>
            <person name="Wilson R.K."/>
        </authorList>
    </citation>
    <scope>NUCLEOTIDE SEQUENCE [LARGE SCALE GENOMIC DNA]</scope>
    <source>
        <strain evidence="6">PB4641</strain>
    </source>
</reference>
<evidence type="ECO:0000313" key="6">
    <source>
        <dbReference type="EMBL" id="EFO97069.1"/>
    </source>
</evidence>
<dbReference type="HOGENOM" id="CLU_330458_0_0_1"/>
<evidence type="ECO:0000259" key="5">
    <source>
        <dbReference type="Pfam" id="PF13087"/>
    </source>
</evidence>
<dbReference type="PANTHER" id="PTHR43788:SF8">
    <property type="entry name" value="DNA-BINDING PROTEIN SMUBP-2"/>
    <property type="match status" value="1"/>
</dbReference>
<dbReference type="AlphaFoldDB" id="E3NGE4"/>
<organism evidence="7">
    <name type="scientific">Caenorhabditis remanei</name>
    <name type="common">Caenorhabditis vulgaris</name>
    <dbReference type="NCBI Taxonomy" id="31234"/>
    <lineage>
        <taxon>Eukaryota</taxon>
        <taxon>Metazoa</taxon>
        <taxon>Ecdysozoa</taxon>
        <taxon>Nematoda</taxon>
        <taxon>Chromadorea</taxon>
        <taxon>Rhabditida</taxon>
        <taxon>Rhabditina</taxon>
        <taxon>Rhabditomorpha</taxon>
        <taxon>Rhabditoidea</taxon>
        <taxon>Rhabditidae</taxon>
        <taxon>Peloderinae</taxon>
        <taxon>Caenorhabditis</taxon>
    </lineage>
</organism>
<keyword evidence="7" id="KW-1185">Reference proteome</keyword>
<evidence type="ECO:0000256" key="4">
    <source>
        <dbReference type="ARBA" id="ARBA00022840"/>
    </source>
</evidence>
<dbReference type="eggNOG" id="KOG1801">
    <property type="taxonomic scope" value="Eukaryota"/>
</dbReference>
<keyword evidence="1" id="KW-0547">Nucleotide-binding</keyword>
<dbReference type="InParanoid" id="E3NGE4"/>
<dbReference type="GO" id="GO:0016787">
    <property type="term" value="F:hydrolase activity"/>
    <property type="evidence" value="ECO:0007669"/>
    <property type="project" value="UniProtKB-KW"/>
</dbReference>
<evidence type="ECO:0000256" key="2">
    <source>
        <dbReference type="ARBA" id="ARBA00022801"/>
    </source>
</evidence>
<evidence type="ECO:0000256" key="1">
    <source>
        <dbReference type="ARBA" id="ARBA00022741"/>
    </source>
</evidence>
<evidence type="ECO:0000256" key="3">
    <source>
        <dbReference type="ARBA" id="ARBA00022806"/>
    </source>
</evidence>
<dbReference type="OrthoDB" id="5904659at2759"/>
<keyword evidence="2" id="KW-0378">Hydrolase</keyword>
<feature type="domain" description="DNA2/NAM7 helicase-like C-terminal" evidence="5">
    <location>
        <begin position="694"/>
        <end position="893"/>
    </location>
</feature>
<dbReference type="CDD" id="cd18808">
    <property type="entry name" value="SF1_C_Upf1"/>
    <property type="match status" value="1"/>
</dbReference>
<dbReference type="InterPro" id="IPR050534">
    <property type="entry name" value="Coronavir_polyprotein_1ab"/>
</dbReference>
<dbReference type="InterPro" id="IPR047187">
    <property type="entry name" value="SF1_C_Upf1"/>
</dbReference>
<dbReference type="GO" id="GO:0043139">
    <property type="term" value="F:5'-3' DNA helicase activity"/>
    <property type="evidence" value="ECO:0007669"/>
    <property type="project" value="TreeGrafter"/>
</dbReference>
<dbReference type="PANTHER" id="PTHR43788">
    <property type="entry name" value="DNA2/NAM7 HELICASE FAMILY MEMBER"/>
    <property type="match status" value="1"/>
</dbReference>
<accession>E3NGE4</accession>
<gene>
    <name evidence="6" type="ORF">CRE_25886</name>
</gene>
<dbReference type="EMBL" id="DS268653">
    <property type="protein sequence ID" value="EFO97069.1"/>
    <property type="molecule type" value="Genomic_DNA"/>
</dbReference>
<sequence>MSQLRQVADPLRRFSFCYGSTDRSENKHIVPTISSVLAHREQFKQPENSSQHLKRAASMKQQHMEVFASRWAHETGSMIYVIVKTGSNYAIGSPLCVETGLYKEYEHLRSVSFNSSSKDVKNLKLRDRHHQPFSFASSLVIGDLVVVLKTGFVEHIERKTNQPSYVAKLTTHDVNNYMPYKPVPLIACCSLLNSLHECLSSREGFVTLNALKALRSAKLQSGVSNFQDCRFIDTTVAGWDITEGGSLHVELRTTAAISVATFGVGTIVKLHAVTTEPIIGKIVKNFLDEKEKILTVVVNECCGVMEGVEDDFNDNIMLKSQYEWRIVKNLITQVGKSIPLTKMDFHHSYDTLMSGEKRMVRNELSDFLVEGLVASSRAMFKKLDPPNLNPVVPLEQLYGADASTTETLSTYQLLPFNQALKRDSSHEERVFYQAFLNKNIMVHLHESPVGSGKTTVLAAAVKARLIVDQNSRIALTAMTNSAVIALLNAFEFPLDYCDEKLRPLVVQSKNWKHANGVSSHSFDWKFVMKKCFIEELVKFDIHKPVSDESRYSKIKSMLSYVRNNSIIALSSKLGKEKYDFISKLICPMLNKQELVNHFFHLYKPNLIIATMDSLVNFTSFLPVDHMPNLIAIDECTMIQPSDLCLFSSKMQSMSFESIEFVLIGDHKQLTPFNCIQPLSPLTITPNVLLMNNAAFTTRFTVVHRCHNNATELVSSVFYGGYLTSGKDPNQSYIQHRLKGVPFRNPKVKAYSFVGNNYASCAVAQSRCNSSEASAIAEYAQKLIDVDHINPSQISVITPFLAQAELLQKLVPGGITCSTSRKYQGLENDIVLFSCCHTGGKQGSIDSEDEMHSEGFRVQTSNTGIVKCKLIDDDAIILVSLTRSRHFTTIFGNETFLRTIPRWNAILNGILQ</sequence>
<dbReference type="Pfam" id="PF13087">
    <property type="entry name" value="AAA_12"/>
    <property type="match status" value="1"/>
</dbReference>
<evidence type="ECO:0000313" key="7">
    <source>
        <dbReference type="Proteomes" id="UP000008281"/>
    </source>
</evidence>
<dbReference type="SUPFAM" id="SSF52540">
    <property type="entry name" value="P-loop containing nucleoside triphosphate hydrolases"/>
    <property type="match status" value="1"/>
</dbReference>
<dbReference type="Proteomes" id="UP000008281">
    <property type="component" value="Unassembled WGS sequence"/>
</dbReference>
<protein>
    <recommendedName>
        <fullName evidence="5">DNA2/NAM7 helicase-like C-terminal domain-containing protein</fullName>
    </recommendedName>
</protein>
<keyword evidence="4" id="KW-0067">ATP-binding</keyword>
<name>E3NGE4_CAERE</name>
<keyword evidence="3" id="KW-0347">Helicase</keyword>
<dbReference type="GO" id="GO:0005524">
    <property type="term" value="F:ATP binding"/>
    <property type="evidence" value="ECO:0007669"/>
    <property type="project" value="UniProtKB-KW"/>
</dbReference>